<comment type="catalytic activity">
    <reaction evidence="7">
        <text>adenosine + H2O + H(+) = inosine + NH4(+)</text>
        <dbReference type="Rhea" id="RHEA:24408"/>
        <dbReference type="ChEBI" id="CHEBI:15377"/>
        <dbReference type="ChEBI" id="CHEBI:15378"/>
        <dbReference type="ChEBI" id="CHEBI:16335"/>
        <dbReference type="ChEBI" id="CHEBI:17596"/>
        <dbReference type="ChEBI" id="CHEBI:28938"/>
        <dbReference type="EC" id="3.5.4.4"/>
    </reaction>
    <physiologicalReaction direction="left-to-right" evidence="7">
        <dbReference type="Rhea" id="RHEA:24409"/>
    </physiologicalReaction>
</comment>
<comment type="catalytic activity">
    <reaction evidence="8">
        <text>adenosine + phosphate = alpha-D-ribose 1-phosphate + adenine</text>
        <dbReference type="Rhea" id="RHEA:27642"/>
        <dbReference type="ChEBI" id="CHEBI:16335"/>
        <dbReference type="ChEBI" id="CHEBI:16708"/>
        <dbReference type="ChEBI" id="CHEBI:43474"/>
        <dbReference type="ChEBI" id="CHEBI:57720"/>
        <dbReference type="EC" id="2.4.2.1"/>
    </reaction>
    <physiologicalReaction direction="left-to-right" evidence="8">
        <dbReference type="Rhea" id="RHEA:27643"/>
    </physiologicalReaction>
</comment>
<evidence type="ECO:0000256" key="2">
    <source>
        <dbReference type="ARBA" id="ARBA00007353"/>
    </source>
</evidence>
<proteinExistence type="inferred from homology"/>
<evidence type="ECO:0000256" key="9">
    <source>
        <dbReference type="ARBA" id="ARBA00049893"/>
    </source>
</evidence>
<dbReference type="GO" id="GO:0005507">
    <property type="term" value="F:copper ion binding"/>
    <property type="evidence" value="ECO:0007669"/>
    <property type="project" value="TreeGrafter"/>
</dbReference>
<dbReference type="EMBL" id="VNFH01000013">
    <property type="protein sequence ID" value="TVU67631.1"/>
    <property type="molecule type" value="Genomic_DNA"/>
</dbReference>
<keyword evidence="5" id="KW-0378">Hydrolase</keyword>
<keyword evidence="12" id="KW-1185">Reference proteome</keyword>
<dbReference type="InterPro" id="IPR003730">
    <property type="entry name" value="Cu_polyphenol_OxRdtase"/>
</dbReference>
<keyword evidence="6" id="KW-0862">Zinc</keyword>
<dbReference type="Proteomes" id="UP000319941">
    <property type="component" value="Unassembled WGS sequence"/>
</dbReference>
<dbReference type="AlphaFoldDB" id="A0A558HES9"/>
<name>A0A558HES9_9GAMM</name>
<dbReference type="GO" id="GO:0016787">
    <property type="term" value="F:hydrolase activity"/>
    <property type="evidence" value="ECO:0007669"/>
    <property type="project" value="UniProtKB-KW"/>
</dbReference>
<reference evidence="11 12" key="1">
    <citation type="submission" date="2019-07" db="EMBL/GenBank/DDBJ databases">
        <title>Diversity of Bacteria from Kongsfjorden, Arctic.</title>
        <authorList>
            <person name="Yu Y."/>
        </authorList>
    </citation>
    <scope>NUCLEOTIDE SEQUENCE [LARGE SCALE GENOMIC DNA]</scope>
    <source>
        <strain evidence="11 12">SM1923</strain>
    </source>
</reference>
<evidence type="ECO:0000256" key="5">
    <source>
        <dbReference type="ARBA" id="ARBA00022801"/>
    </source>
</evidence>
<comment type="catalytic activity">
    <reaction evidence="1">
        <text>inosine + phosphate = alpha-D-ribose 1-phosphate + hypoxanthine</text>
        <dbReference type="Rhea" id="RHEA:27646"/>
        <dbReference type="ChEBI" id="CHEBI:17368"/>
        <dbReference type="ChEBI" id="CHEBI:17596"/>
        <dbReference type="ChEBI" id="CHEBI:43474"/>
        <dbReference type="ChEBI" id="CHEBI:57720"/>
        <dbReference type="EC" id="2.4.2.1"/>
    </reaction>
    <physiologicalReaction direction="left-to-right" evidence="1">
        <dbReference type="Rhea" id="RHEA:27647"/>
    </physiologicalReaction>
</comment>
<evidence type="ECO:0000256" key="7">
    <source>
        <dbReference type="ARBA" id="ARBA00047989"/>
    </source>
</evidence>
<comment type="catalytic activity">
    <reaction evidence="9">
        <text>S-methyl-5'-thioadenosine + phosphate = 5-(methylsulfanyl)-alpha-D-ribose 1-phosphate + adenine</text>
        <dbReference type="Rhea" id="RHEA:11852"/>
        <dbReference type="ChEBI" id="CHEBI:16708"/>
        <dbReference type="ChEBI" id="CHEBI:17509"/>
        <dbReference type="ChEBI" id="CHEBI:43474"/>
        <dbReference type="ChEBI" id="CHEBI:58533"/>
        <dbReference type="EC" id="2.4.2.28"/>
    </reaction>
    <physiologicalReaction direction="left-to-right" evidence="9">
        <dbReference type="Rhea" id="RHEA:11853"/>
    </physiologicalReaction>
</comment>
<dbReference type="CDD" id="cd16833">
    <property type="entry name" value="YfiH"/>
    <property type="match status" value="1"/>
</dbReference>
<evidence type="ECO:0000256" key="8">
    <source>
        <dbReference type="ARBA" id="ARBA00048968"/>
    </source>
</evidence>
<dbReference type="InterPro" id="IPR038371">
    <property type="entry name" value="Cu_polyphenol_OxRdtase_sf"/>
</dbReference>
<comment type="similarity">
    <text evidence="2 10">Belongs to the purine nucleoside phosphorylase YfiH/LACC1 family.</text>
</comment>
<dbReference type="GO" id="GO:0017061">
    <property type="term" value="F:S-methyl-5-thioadenosine phosphorylase activity"/>
    <property type="evidence" value="ECO:0007669"/>
    <property type="project" value="UniProtKB-EC"/>
</dbReference>
<evidence type="ECO:0000313" key="11">
    <source>
        <dbReference type="EMBL" id="TVU67631.1"/>
    </source>
</evidence>
<comment type="caution">
    <text evidence="11">The sequence shown here is derived from an EMBL/GenBank/DDBJ whole genome shotgun (WGS) entry which is preliminary data.</text>
</comment>
<evidence type="ECO:0000256" key="10">
    <source>
        <dbReference type="RuleBase" id="RU361274"/>
    </source>
</evidence>
<sequence>MHDSQRPTLILPDWPAPSPVQAFVTTRESGPSQGPFAGFNPALHVGDDPIMVARVRELLAAEVDDGRPLAWLDQVHGTQVMDAFEVCHGEEHSETVVAPRADACVSTGTGQACVVMTADCLPVLFCDRQGTRIGVAHAGWRGLVEGVLEATVARLGEDPGELMAWLGPAISNAQFEVGPEVRDAFLSDQPAAEDAFEASPYRLGHYMCDLYKLARLRLERAGVGHVSGGHFCTASEPRFYSHRRDDGVTGRLATVIWLR</sequence>
<keyword evidence="3" id="KW-0808">Transferase</keyword>
<dbReference type="Pfam" id="PF02578">
    <property type="entry name" value="Cu-oxidase_4"/>
    <property type="match status" value="1"/>
</dbReference>
<dbReference type="InterPro" id="IPR011324">
    <property type="entry name" value="Cytotoxic_necrot_fac-like_cat"/>
</dbReference>
<dbReference type="RefSeq" id="WP_024951565.1">
    <property type="nucleotide sequence ID" value="NZ_CAWOWR010000033.1"/>
</dbReference>
<keyword evidence="4" id="KW-0479">Metal-binding</keyword>
<evidence type="ECO:0000256" key="4">
    <source>
        <dbReference type="ARBA" id="ARBA00022723"/>
    </source>
</evidence>
<gene>
    <name evidence="11" type="primary">pgeF</name>
    <name evidence="11" type="ORF">FQP86_15960</name>
</gene>
<dbReference type="OrthoDB" id="4279at2"/>
<accession>A0A558HES9</accession>
<dbReference type="PANTHER" id="PTHR30616:SF2">
    <property type="entry name" value="PURINE NUCLEOSIDE PHOSPHORYLASE LACC1"/>
    <property type="match status" value="1"/>
</dbReference>
<evidence type="ECO:0000256" key="1">
    <source>
        <dbReference type="ARBA" id="ARBA00000553"/>
    </source>
</evidence>
<dbReference type="PANTHER" id="PTHR30616">
    <property type="entry name" value="UNCHARACTERIZED PROTEIN YFIH"/>
    <property type="match status" value="1"/>
</dbReference>
<organism evidence="11 12">
    <name type="scientific">Cobetia crustatorum</name>
    <dbReference type="NCBI Taxonomy" id="553385"/>
    <lineage>
        <taxon>Bacteria</taxon>
        <taxon>Pseudomonadati</taxon>
        <taxon>Pseudomonadota</taxon>
        <taxon>Gammaproteobacteria</taxon>
        <taxon>Oceanospirillales</taxon>
        <taxon>Halomonadaceae</taxon>
        <taxon>Cobetia</taxon>
    </lineage>
</organism>
<dbReference type="Gene3D" id="3.60.140.10">
    <property type="entry name" value="CNF1/YfiH-like putative cysteine hydrolases"/>
    <property type="match status" value="1"/>
</dbReference>
<evidence type="ECO:0000313" key="12">
    <source>
        <dbReference type="Proteomes" id="UP000319941"/>
    </source>
</evidence>
<evidence type="ECO:0000256" key="6">
    <source>
        <dbReference type="ARBA" id="ARBA00022833"/>
    </source>
</evidence>
<evidence type="ECO:0000256" key="3">
    <source>
        <dbReference type="ARBA" id="ARBA00022679"/>
    </source>
</evidence>
<dbReference type="STRING" id="553385.GCA_000591415_01357"/>
<protein>
    <recommendedName>
        <fullName evidence="10">Purine nucleoside phosphorylase</fullName>
    </recommendedName>
</protein>
<dbReference type="NCBIfam" id="TIGR00726">
    <property type="entry name" value="peptidoglycan editing factor PgeF"/>
    <property type="match status" value="1"/>
</dbReference>
<dbReference type="SUPFAM" id="SSF64438">
    <property type="entry name" value="CNF1/YfiH-like putative cysteine hydrolases"/>
    <property type="match status" value="1"/>
</dbReference>